<accession>A0A8T0HUH4</accession>
<feature type="signal peptide" evidence="1">
    <location>
        <begin position="1"/>
        <end position="23"/>
    </location>
</feature>
<name>A0A8T0HUH4_CERPU</name>
<evidence type="ECO:0000313" key="3">
    <source>
        <dbReference type="Proteomes" id="UP000822688"/>
    </source>
</evidence>
<evidence type="ECO:0000313" key="2">
    <source>
        <dbReference type="EMBL" id="KAG0574624.1"/>
    </source>
</evidence>
<sequence>MVTATLSIVIWNVLSFICTAIHGNSTVVQQLVTSRGVLNFKQKKQRIANDGQ</sequence>
<feature type="chain" id="PRO_5035752709" evidence="1">
    <location>
        <begin position="24"/>
        <end position="52"/>
    </location>
</feature>
<keyword evidence="3" id="KW-1185">Reference proteome</keyword>
<dbReference type="EMBL" id="CM026426">
    <property type="protein sequence ID" value="KAG0574624.1"/>
    <property type="molecule type" value="Genomic_DNA"/>
</dbReference>
<comment type="caution">
    <text evidence="2">The sequence shown here is derived from an EMBL/GenBank/DDBJ whole genome shotgun (WGS) entry which is preliminary data.</text>
</comment>
<reference evidence="2" key="1">
    <citation type="submission" date="2020-06" db="EMBL/GenBank/DDBJ databases">
        <title>WGS assembly of Ceratodon purpureus strain R40.</title>
        <authorList>
            <person name="Carey S.B."/>
            <person name="Jenkins J."/>
            <person name="Shu S."/>
            <person name="Lovell J.T."/>
            <person name="Sreedasyam A."/>
            <person name="Maumus F."/>
            <person name="Tiley G.P."/>
            <person name="Fernandez-Pozo N."/>
            <person name="Barry K."/>
            <person name="Chen C."/>
            <person name="Wang M."/>
            <person name="Lipzen A."/>
            <person name="Daum C."/>
            <person name="Saski C.A."/>
            <person name="Payton A.C."/>
            <person name="Mcbreen J.C."/>
            <person name="Conrad R.E."/>
            <person name="Kollar L.M."/>
            <person name="Olsson S."/>
            <person name="Huttunen S."/>
            <person name="Landis J.B."/>
            <person name="Wickett N.J."/>
            <person name="Johnson M.G."/>
            <person name="Rensing S.A."/>
            <person name="Grimwood J."/>
            <person name="Schmutz J."/>
            <person name="Mcdaniel S.F."/>
        </authorList>
    </citation>
    <scope>NUCLEOTIDE SEQUENCE</scope>
    <source>
        <strain evidence="2">R40</strain>
    </source>
</reference>
<keyword evidence="1" id="KW-0732">Signal</keyword>
<organism evidence="2 3">
    <name type="scientific">Ceratodon purpureus</name>
    <name type="common">Fire moss</name>
    <name type="synonym">Dicranum purpureum</name>
    <dbReference type="NCBI Taxonomy" id="3225"/>
    <lineage>
        <taxon>Eukaryota</taxon>
        <taxon>Viridiplantae</taxon>
        <taxon>Streptophyta</taxon>
        <taxon>Embryophyta</taxon>
        <taxon>Bryophyta</taxon>
        <taxon>Bryophytina</taxon>
        <taxon>Bryopsida</taxon>
        <taxon>Dicranidae</taxon>
        <taxon>Pseudoditrichales</taxon>
        <taxon>Ditrichaceae</taxon>
        <taxon>Ceratodon</taxon>
    </lineage>
</organism>
<evidence type="ECO:0000256" key="1">
    <source>
        <dbReference type="SAM" id="SignalP"/>
    </source>
</evidence>
<gene>
    <name evidence="2" type="ORF">KC19_VG277400</name>
</gene>
<dbReference type="AlphaFoldDB" id="A0A8T0HUH4"/>
<dbReference type="Proteomes" id="UP000822688">
    <property type="component" value="Chromosome V"/>
</dbReference>
<proteinExistence type="predicted"/>
<protein>
    <submittedName>
        <fullName evidence="2">Uncharacterized protein</fullName>
    </submittedName>
</protein>